<dbReference type="Pfam" id="PF07700">
    <property type="entry name" value="HNOB"/>
    <property type="match status" value="1"/>
</dbReference>
<comment type="caution">
    <text evidence="2">The sequence shown here is derived from an EMBL/GenBank/DDBJ whole genome shotgun (WGS) entry which is preliminary data.</text>
</comment>
<name>A0A2T5BR07_9RHOB</name>
<dbReference type="PANTHER" id="PTHR45655">
    <property type="entry name" value="GUANYLATE CYCLASE SOLUBLE SUBUNIT BETA-2"/>
    <property type="match status" value="1"/>
</dbReference>
<dbReference type="GO" id="GO:0020037">
    <property type="term" value="F:heme binding"/>
    <property type="evidence" value="ECO:0007669"/>
    <property type="project" value="InterPro"/>
</dbReference>
<proteinExistence type="predicted"/>
<feature type="domain" description="Heme NO-binding" evidence="1">
    <location>
        <begin position="2"/>
        <end position="156"/>
    </location>
</feature>
<organism evidence="2 3">
    <name type="scientific">Rhodovulum imhoffii</name>
    <dbReference type="NCBI Taxonomy" id="365340"/>
    <lineage>
        <taxon>Bacteria</taxon>
        <taxon>Pseudomonadati</taxon>
        <taxon>Pseudomonadota</taxon>
        <taxon>Alphaproteobacteria</taxon>
        <taxon>Rhodobacterales</taxon>
        <taxon>Paracoccaceae</taxon>
        <taxon>Rhodovulum</taxon>
    </lineage>
</organism>
<evidence type="ECO:0000259" key="1">
    <source>
        <dbReference type="Pfam" id="PF07700"/>
    </source>
</evidence>
<dbReference type="Proteomes" id="UP000243859">
    <property type="component" value="Unassembled WGS sequence"/>
</dbReference>
<keyword evidence="3" id="KW-1185">Reference proteome</keyword>
<dbReference type="OrthoDB" id="981203at2"/>
<dbReference type="InterPro" id="IPR011644">
    <property type="entry name" value="Heme_NO-bd"/>
</dbReference>
<dbReference type="PANTHER" id="PTHR45655:SF13">
    <property type="entry name" value="SOLUBLE GUANYLATE CYCLASE GCY-32-RELATED"/>
    <property type="match status" value="1"/>
</dbReference>
<gene>
    <name evidence="2" type="ORF">C8N32_11147</name>
</gene>
<dbReference type="EMBL" id="QAAA01000011">
    <property type="protein sequence ID" value="PTN01648.1"/>
    <property type="molecule type" value="Genomic_DNA"/>
</dbReference>
<evidence type="ECO:0000313" key="3">
    <source>
        <dbReference type="Proteomes" id="UP000243859"/>
    </source>
</evidence>
<dbReference type="AlphaFoldDB" id="A0A2T5BR07"/>
<dbReference type="SUPFAM" id="SSF111126">
    <property type="entry name" value="Ligand-binding domain in the NO signalling and Golgi transport"/>
    <property type="match status" value="1"/>
</dbReference>
<dbReference type="Gene3D" id="3.90.1520.10">
    <property type="entry name" value="H-NOX domain"/>
    <property type="match status" value="1"/>
</dbReference>
<dbReference type="RefSeq" id="WP_107892857.1">
    <property type="nucleotide sequence ID" value="NZ_NHSI01000013.1"/>
</dbReference>
<accession>A0A2T5BR07</accession>
<dbReference type="InterPro" id="IPR024096">
    <property type="entry name" value="NO_sig/Golgi_transp_ligand-bd"/>
</dbReference>
<reference evidence="2 3" key="1">
    <citation type="submission" date="2018-04" db="EMBL/GenBank/DDBJ databases">
        <title>Genomic Encyclopedia of Archaeal and Bacterial Type Strains, Phase II (KMG-II): from individual species to whole genera.</title>
        <authorList>
            <person name="Goeker M."/>
        </authorList>
    </citation>
    <scope>NUCLEOTIDE SEQUENCE [LARGE SCALE GENOMIC DNA]</scope>
    <source>
        <strain evidence="2 3">DSM 18064</strain>
    </source>
</reference>
<evidence type="ECO:0000313" key="2">
    <source>
        <dbReference type="EMBL" id="PTN01648.1"/>
    </source>
</evidence>
<dbReference type="InterPro" id="IPR038158">
    <property type="entry name" value="H-NOX_domain_sf"/>
</dbReference>
<protein>
    <submittedName>
        <fullName evidence="2">Heme-NO-binding protein</fullName>
    </submittedName>
</protein>
<sequence length="193" mass="21543">MYGLINRAFQFFVRDSYGERAWLAVSGCAGVDPAGFEALELYEDDVTERMVTALSGVLRLPPSMLLEDFGTYLVSHPRHESLRRLLRFGGSSFLEFLYSLDDMPSRVRLVLPEFSIPELKLCREGGERFALYCDWPGDLMRPTVVGLLRGMADDYGALVLMDFPESGAGPIMIELLDGRFADGRSFALGARPT</sequence>